<protein>
    <submittedName>
        <fullName evidence="6">MarP family serine protease</fullName>
        <ecNumber evidence="6">3.4.21.-</ecNumber>
    </submittedName>
</protein>
<dbReference type="PANTHER" id="PTHR43019:SF23">
    <property type="entry name" value="PROTEASE DO-LIKE 5, CHLOROPLASTIC"/>
    <property type="match status" value="1"/>
</dbReference>
<feature type="transmembrane region" description="Helical" evidence="5">
    <location>
        <begin position="26"/>
        <end position="49"/>
    </location>
</feature>
<evidence type="ECO:0000256" key="2">
    <source>
        <dbReference type="ARBA" id="ARBA00022692"/>
    </source>
</evidence>
<organism evidence="6 7">
    <name type="scientific">Streptomyces chisholmiae</name>
    <dbReference type="NCBI Taxonomy" id="3075540"/>
    <lineage>
        <taxon>Bacteria</taxon>
        <taxon>Bacillati</taxon>
        <taxon>Actinomycetota</taxon>
        <taxon>Actinomycetes</taxon>
        <taxon>Kitasatosporales</taxon>
        <taxon>Streptomycetaceae</taxon>
        <taxon>Streptomyces</taxon>
    </lineage>
</organism>
<feature type="transmembrane region" description="Helical" evidence="5">
    <location>
        <begin position="101"/>
        <end position="123"/>
    </location>
</feature>
<keyword evidence="2 5" id="KW-0812">Transmembrane</keyword>
<dbReference type="InterPro" id="IPR043504">
    <property type="entry name" value="Peptidase_S1_PA_chymotrypsin"/>
</dbReference>
<dbReference type="PRINTS" id="PR00834">
    <property type="entry name" value="PROTEASES2C"/>
</dbReference>
<dbReference type="Proteomes" id="UP001183410">
    <property type="component" value="Unassembled WGS sequence"/>
</dbReference>
<accession>A0ABU2JQC8</accession>
<keyword evidence="6" id="KW-0378">Hydrolase</keyword>
<comment type="subcellular location">
    <subcellularLocation>
        <location evidence="1">Membrane</location>
        <topology evidence="1">Multi-pass membrane protein</topology>
    </subcellularLocation>
</comment>
<dbReference type="InterPro" id="IPR047680">
    <property type="entry name" value="MarP-like"/>
</dbReference>
<dbReference type="GO" id="GO:0008233">
    <property type="term" value="F:peptidase activity"/>
    <property type="evidence" value="ECO:0007669"/>
    <property type="project" value="UniProtKB-KW"/>
</dbReference>
<evidence type="ECO:0000256" key="3">
    <source>
        <dbReference type="ARBA" id="ARBA00022989"/>
    </source>
</evidence>
<dbReference type="EMBL" id="JAVREO010000006">
    <property type="protein sequence ID" value="MDT0266931.1"/>
    <property type="molecule type" value="Genomic_DNA"/>
</dbReference>
<keyword evidence="3 5" id="KW-1133">Transmembrane helix</keyword>
<gene>
    <name evidence="6" type="ORF">RM844_11580</name>
</gene>
<dbReference type="InterPro" id="IPR003825">
    <property type="entry name" value="Colicin-V_CvpA"/>
</dbReference>
<reference evidence="7" key="1">
    <citation type="submission" date="2023-07" db="EMBL/GenBank/DDBJ databases">
        <title>30 novel species of actinomycetes from the DSMZ collection.</title>
        <authorList>
            <person name="Nouioui I."/>
        </authorList>
    </citation>
    <scope>NUCLEOTIDE SEQUENCE [LARGE SCALE GENOMIC DNA]</scope>
    <source>
        <strain evidence="7">DSM 44915</strain>
    </source>
</reference>
<dbReference type="SUPFAM" id="SSF50494">
    <property type="entry name" value="Trypsin-like serine proteases"/>
    <property type="match status" value="1"/>
</dbReference>
<dbReference type="Pfam" id="PF13365">
    <property type="entry name" value="Trypsin_2"/>
    <property type="match status" value="1"/>
</dbReference>
<keyword evidence="7" id="KW-1185">Reference proteome</keyword>
<evidence type="ECO:0000256" key="4">
    <source>
        <dbReference type="ARBA" id="ARBA00023136"/>
    </source>
</evidence>
<sequence>MNVLDVSLLLAAGSLAAVGYRRGLLLGVCSALGLLAGALLAVGALSLLWPTEAGSVGATGGVLLVVTAAVAGQVLAARLGGRLRALVSWPPARAVDAAGGALVHALALLLVAWLLGSALALVAPGPVGRELRSSQVLFGVSRALPAGADGLAAGLGTLLVPGGSSRLAVPIDAEPVIQVPPPDPAVVDAPALREVWRSVVRVRGSADGCGRTLEGTGFVFADGKVLTNAHVVGGVTSPAVSIGGLGRPYPGEVVHFDPERDLAVLDVPGLPAPALPLSEHGGVSGDDAVVVGFPESGPFTAVPARVRDRYQARGPDIYRSGSVSREVYSLHATIRPGNSGGPLLSPDGEVLGVVFARSLDDGSTGYALTADEVREAAGRGQAAERPVTTGRCAPG</sequence>
<dbReference type="InterPro" id="IPR001940">
    <property type="entry name" value="Peptidase_S1C"/>
</dbReference>
<evidence type="ECO:0000313" key="7">
    <source>
        <dbReference type="Proteomes" id="UP001183410"/>
    </source>
</evidence>
<dbReference type="PANTHER" id="PTHR43019">
    <property type="entry name" value="SERINE ENDOPROTEASE DEGS"/>
    <property type="match status" value="1"/>
</dbReference>
<keyword evidence="4 5" id="KW-0472">Membrane</keyword>
<dbReference type="GO" id="GO:0006508">
    <property type="term" value="P:proteolysis"/>
    <property type="evidence" value="ECO:0007669"/>
    <property type="project" value="UniProtKB-KW"/>
</dbReference>
<evidence type="ECO:0000256" key="1">
    <source>
        <dbReference type="ARBA" id="ARBA00004141"/>
    </source>
</evidence>
<dbReference type="InterPro" id="IPR009003">
    <property type="entry name" value="Peptidase_S1_PA"/>
</dbReference>
<evidence type="ECO:0000256" key="5">
    <source>
        <dbReference type="SAM" id="Phobius"/>
    </source>
</evidence>
<dbReference type="NCBIfam" id="NF033740">
    <property type="entry name" value="MarP_fam_protase"/>
    <property type="match status" value="1"/>
</dbReference>
<dbReference type="Pfam" id="PF02674">
    <property type="entry name" value="Colicin_V"/>
    <property type="match status" value="1"/>
</dbReference>
<dbReference type="RefSeq" id="WP_311666983.1">
    <property type="nucleotide sequence ID" value="NZ_JAVREO010000006.1"/>
</dbReference>
<feature type="transmembrane region" description="Helical" evidence="5">
    <location>
        <begin position="61"/>
        <end position="81"/>
    </location>
</feature>
<keyword evidence="6" id="KW-0645">Protease</keyword>
<proteinExistence type="predicted"/>
<name>A0ABU2JQC8_9ACTN</name>
<dbReference type="EC" id="3.4.21.-" evidence="6"/>
<evidence type="ECO:0000313" key="6">
    <source>
        <dbReference type="EMBL" id="MDT0266931.1"/>
    </source>
</evidence>
<dbReference type="Gene3D" id="2.40.10.10">
    <property type="entry name" value="Trypsin-like serine proteases"/>
    <property type="match status" value="2"/>
</dbReference>
<comment type="caution">
    <text evidence="6">The sequence shown here is derived from an EMBL/GenBank/DDBJ whole genome shotgun (WGS) entry which is preliminary data.</text>
</comment>